<organism evidence="1">
    <name type="scientific">Rhizophora mucronata</name>
    <name type="common">Asiatic mangrove</name>
    <dbReference type="NCBI Taxonomy" id="61149"/>
    <lineage>
        <taxon>Eukaryota</taxon>
        <taxon>Viridiplantae</taxon>
        <taxon>Streptophyta</taxon>
        <taxon>Embryophyta</taxon>
        <taxon>Tracheophyta</taxon>
        <taxon>Spermatophyta</taxon>
        <taxon>Magnoliopsida</taxon>
        <taxon>eudicotyledons</taxon>
        <taxon>Gunneridae</taxon>
        <taxon>Pentapetalae</taxon>
        <taxon>rosids</taxon>
        <taxon>fabids</taxon>
        <taxon>Malpighiales</taxon>
        <taxon>Rhizophoraceae</taxon>
        <taxon>Rhizophora</taxon>
    </lineage>
</organism>
<accession>A0A2P2PRN5</accession>
<dbReference type="AlphaFoldDB" id="A0A2P2PRN5"/>
<proteinExistence type="predicted"/>
<protein>
    <submittedName>
        <fullName evidence="1">Uncharacterized protein</fullName>
    </submittedName>
</protein>
<name>A0A2P2PRN5_RHIMU</name>
<sequence length="48" mass="5698">MFNYKTILIEKTFHLRTCVIGLDSIRGKSFCLTRETTMKFIKNKVMHC</sequence>
<reference evidence="1" key="1">
    <citation type="submission" date="2018-02" db="EMBL/GenBank/DDBJ databases">
        <title>Rhizophora mucronata_Transcriptome.</title>
        <authorList>
            <person name="Meera S.P."/>
            <person name="Sreeshan A."/>
            <person name="Augustine A."/>
        </authorList>
    </citation>
    <scope>NUCLEOTIDE SEQUENCE</scope>
    <source>
        <tissue evidence="1">Leaf</tissue>
    </source>
</reference>
<evidence type="ECO:0000313" key="1">
    <source>
        <dbReference type="EMBL" id="MBX57363.1"/>
    </source>
</evidence>
<dbReference type="EMBL" id="GGEC01076879">
    <property type="protein sequence ID" value="MBX57363.1"/>
    <property type="molecule type" value="Transcribed_RNA"/>
</dbReference>